<accession>A0A8S2LV71</accession>
<dbReference type="GO" id="GO:0033627">
    <property type="term" value="P:cell adhesion mediated by integrin"/>
    <property type="evidence" value="ECO:0007669"/>
    <property type="project" value="TreeGrafter"/>
</dbReference>
<dbReference type="SUPFAM" id="SSF69179">
    <property type="entry name" value="Integrin domains"/>
    <property type="match status" value="3"/>
</dbReference>
<evidence type="ECO:0000256" key="12">
    <source>
        <dbReference type="PROSITE-ProRule" id="PRU00803"/>
    </source>
</evidence>
<dbReference type="EMBL" id="CAJOBJ010002396">
    <property type="protein sequence ID" value="CAF3923956.1"/>
    <property type="molecule type" value="Genomic_DNA"/>
</dbReference>
<evidence type="ECO:0000256" key="4">
    <source>
        <dbReference type="ARBA" id="ARBA00022729"/>
    </source>
</evidence>
<evidence type="ECO:0000313" key="18">
    <source>
        <dbReference type="Proteomes" id="UP000681720"/>
    </source>
</evidence>
<evidence type="ECO:0000256" key="6">
    <source>
        <dbReference type="ARBA" id="ARBA00022889"/>
    </source>
</evidence>
<dbReference type="Pfam" id="PF08441">
    <property type="entry name" value="Integrin_A_Ig_1"/>
    <property type="match status" value="1"/>
</dbReference>
<dbReference type="InterPro" id="IPR013519">
    <property type="entry name" value="Int_alpha_beta-p"/>
</dbReference>
<comment type="similarity">
    <text evidence="2 13">Belongs to the integrin alpha chain family.</text>
</comment>
<keyword evidence="10 13" id="KW-0675">Receptor</keyword>
<dbReference type="Pfam" id="PF20805">
    <property type="entry name" value="Integrin_A_Ig_2"/>
    <property type="match status" value="1"/>
</dbReference>
<sequence>MMIILFILIFSSCTTSLYSFNYQTVEHWRYLRPEKSTHKPSYFGYSLAVHRSSLLIGAPRDHSPHDIIPRRGAVWKCEFHLDNNCQRIQFRRNGEANVRVGTSYDNKTDQWLETFSYLFKCFLFIIQAGAPFLKHRINDGHKIEYEIPGGALIAKYGKSLSMIEDTQIFSPSFLNWHSRNYNQEGYGEFGFQVALSKKPARIIVTAPGSFYFRGGIHSIPILEKNWIDTRHPFTSPHYQWRDAGWLRYPSNYSSNEYDDWCYRGYALALGNFNDNDNQEIIVGIPKLDNYRGAIEIMNSDLDENSIRTLNGSQMGEYFGASICVVDINNDGLDDLIVGAPLYTVRKDGRIMAEAGRVDIFFQTPEHNLVRKQSIEGTREGGRLGHTLANLGDIDKDGYNDVAISIPFINHGSSNMIHIYRGSHGGLILTPSQIFQTAALRGFGWALQGQFDYDNNGYLDLAVSSIHSETVAIILARPVLRLQTKLHNSSPTIPLNCTLRSDDACFILTDDVRDKLKPIHIHIDYSLSSKSDANVIPPILDPANSSYDYNIPIQKDCGTDDICIPNLHISTAKWPDDYKVGLTKKILLDINVINTGENAYDTRCFVQLPAGVEYVSSNSSSITNLYCNLIKQSDRIIVCQLGNPLLAYGNISLQIHTAVKNYSAIEADTLVFFINVTSDNLNSTKLATEIVMPISSSPELVLIGVAKPEQIVSDTSDQTFVRHTTTTKTDDLEVVHTYTLHNKGPSDAKRTEVKFMWPMLPLAGFNEQTPLLYGIDLPNIIRVSDPKANKDRCQVYHS</sequence>
<evidence type="ECO:0000256" key="5">
    <source>
        <dbReference type="ARBA" id="ARBA00022737"/>
    </source>
</evidence>
<dbReference type="SMART" id="SM00191">
    <property type="entry name" value="Int_alpha"/>
    <property type="match status" value="5"/>
</dbReference>
<evidence type="ECO:0000259" key="16">
    <source>
        <dbReference type="Pfam" id="PF20806"/>
    </source>
</evidence>
<evidence type="ECO:0008006" key="19">
    <source>
        <dbReference type="Google" id="ProtNLM"/>
    </source>
</evidence>
<dbReference type="Proteomes" id="UP000681720">
    <property type="component" value="Unassembled WGS sequence"/>
</dbReference>
<feature type="repeat" description="FG-GAP" evidence="12">
    <location>
        <begin position="370"/>
        <end position="428"/>
    </location>
</feature>
<evidence type="ECO:0000256" key="13">
    <source>
        <dbReference type="RuleBase" id="RU003762"/>
    </source>
</evidence>
<evidence type="ECO:0000256" key="11">
    <source>
        <dbReference type="ARBA" id="ARBA00023180"/>
    </source>
</evidence>
<dbReference type="InterPro" id="IPR000413">
    <property type="entry name" value="Integrin_alpha"/>
</dbReference>
<dbReference type="PANTHER" id="PTHR23220">
    <property type="entry name" value="INTEGRIN ALPHA"/>
    <property type="match status" value="1"/>
</dbReference>
<feature type="domain" description="Integrin alpha second immunoglobulin-like" evidence="15">
    <location>
        <begin position="556"/>
        <end position="683"/>
    </location>
</feature>
<dbReference type="GO" id="GO:0008305">
    <property type="term" value="C:integrin complex"/>
    <property type="evidence" value="ECO:0007669"/>
    <property type="project" value="InterPro"/>
</dbReference>
<dbReference type="GO" id="GO:0098609">
    <property type="term" value="P:cell-cell adhesion"/>
    <property type="evidence" value="ECO:0007669"/>
    <property type="project" value="TreeGrafter"/>
</dbReference>
<comment type="caution">
    <text evidence="17">The sequence shown here is derived from an EMBL/GenBank/DDBJ whole genome shotgun (WGS) entry which is preliminary data.</text>
</comment>
<dbReference type="Gene3D" id="2.60.40.1530">
    <property type="entry name" value="ntegrin, alpha v. Chain A, domain 4"/>
    <property type="match status" value="1"/>
</dbReference>
<evidence type="ECO:0000256" key="10">
    <source>
        <dbReference type="ARBA" id="ARBA00023170"/>
    </source>
</evidence>
<dbReference type="GO" id="GO:0009897">
    <property type="term" value="C:external side of plasma membrane"/>
    <property type="evidence" value="ECO:0007669"/>
    <property type="project" value="TreeGrafter"/>
</dbReference>
<dbReference type="GO" id="GO:0007160">
    <property type="term" value="P:cell-matrix adhesion"/>
    <property type="evidence" value="ECO:0007669"/>
    <property type="project" value="TreeGrafter"/>
</dbReference>
<feature type="domain" description="Integrin alpha first immunoglubulin-like" evidence="14">
    <location>
        <begin position="502"/>
        <end position="555"/>
    </location>
</feature>
<dbReference type="GO" id="GO:0005178">
    <property type="term" value="F:integrin binding"/>
    <property type="evidence" value="ECO:0007669"/>
    <property type="project" value="TreeGrafter"/>
</dbReference>
<dbReference type="AlphaFoldDB" id="A0A8S2LV71"/>
<keyword evidence="4 13" id="KW-0732">Signal</keyword>
<feature type="chain" id="PRO_5035964133" description="Integrin alpha-2 domain-containing protein" evidence="13">
    <location>
        <begin position="20"/>
        <end position="797"/>
    </location>
</feature>
<dbReference type="Gene3D" id="2.60.40.1510">
    <property type="entry name" value="ntegrin, alpha v. Chain A, domain 3"/>
    <property type="match status" value="1"/>
</dbReference>
<evidence type="ECO:0000256" key="1">
    <source>
        <dbReference type="ARBA" id="ARBA00004479"/>
    </source>
</evidence>
<protein>
    <recommendedName>
        <fullName evidence="19">Integrin alpha-2 domain-containing protein</fullName>
    </recommendedName>
</protein>
<dbReference type="PROSITE" id="PS51470">
    <property type="entry name" value="FG_GAP"/>
    <property type="match status" value="3"/>
</dbReference>
<keyword evidence="6 13" id="KW-0130">Cell adhesion</keyword>
<dbReference type="Pfam" id="PF20806">
    <property type="entry name" value="Integrin_A_Ig_3"/>
    <property type="match status" value="1"/>
</dbReference>
<evidence type="ECO:0000256" key="9">
    <source>
        <dbReference type="ARBA" id="ARBA00023136"/>
    </source>
</evidence>
<name>A0A8S2LV71_9BILA</name>
<dbReference type="InterPro" id="IPR013649">
    <property type="entry name" value="Integrin_alpha_Ig-like_1"/>
</dbReference>
<dbReference type="PANTHER" id="PTHR23220:SF133">
    <property type="entry name" value="INTEGRIN ALPHA-PS2"/>
    <property type="match status" value="1"/>
</dbReference>
<feature type="non-terminal residue" evidence="17">
    <location>
        <position position="1"/>
    </location>
</feature>
<evidence type="ECO:0000256" key="8">
    <source>
        <dbReference type="ARBA" id="ARBA00023037"/>
    </source>
</evidence>
<feature type="domain" description="Integrin alpha third immunoglobulin-like" evidence="16">
    <location>
        <begin position="701"/>
        <end position="775"/>
    </location>
</feature>
<proteinExistence type="inferred from homology"/>
<keyword evidence="8 13" id="KW-0401">Integrin</keyword>
<dbReference type="InterPro" id="IPR013517">
    <property type="entry name" value="FG-GAP"/>
</dbReference>
<gene>
    <name evidence="17" type="ORF">GIL414_LOCUS7721</name>
</gene>
<dbReference type="Gene3D" id="2.130.10.130">
    <property type="entry name" value="Integrin alpha, N-terminal"/>
    <property type="match status" value="1"/>
</dbReference>
<evidence type="ECO:0000259" key="15">
    <source>
        <dbReference type="Pfam" id="PF20805"/>
    </source>
</evidence>
<dbReference type="GO" id="GO:0007229">
    <property type="term" value="P:integrin-mediated signaling pathway"/>
    <property type="evidence" value="ECO:0007669"/>
    <property type="project" value="UniProtKB-KW"/>
</dbReference>
<evidence type="ECO:0000259" key="14">
    <source>
        <dbReference type="Pfam" id="PF08441"/>
    </source>
</evidence>
<feature type="repeat" description="FG-GAP" evidence="12">
    <location>
        <begin position="304"/>
        <end position="369"/>
    </location>
</feature>
<keyword evidence="7" id="KW-1133">Transmembrane helix</keyword>
<dbReference type="SUPFAM" id="SSF69318">
    <property type="entry name" value="Integrin alpha N-terminal domain"/>
    <property type="match status" value="1"/>
</dbReference>
<comment type="subcellular location">
    <subcellularLocation>
        <location evidence="1 13">Membrane</location>
        <topology evidence="1 13">Single-pass type I membrane protein</topology>
    </subcellularLocation>
</comment>
<dbReference type="InterPro" id="IPR032695">
    <property type="entry name" value="Integrin_dom_sf"/>
</dbReference>
<evidence type="ECO:0000256" key="2">
    <source>
        <dbReference type="ARBA" id="ARBA00008054"/>
    </source>
</evidence>
<keyword evidence="5" id="KW-0677">Repeat</keyword>
<organism evidence="17 18">
    <name type="scientific">Rotaria magnacalcarata</name>
    <dbReference type="NCBI Taxonomy" id="392030"/>
    <lineage>
        <taxon>Eukaryota</taxon>
        <taxon>Metazoa</taxon>
        <taxon>Spiralia</taxon>
        <taxon>Gnathifera</taxon>
        <taxon>Rotifera</taxon>
        <taxon>Eurotatoria</taxon>
        <taxon>Bdelloidea</taxon>
        <taxon>Philodinida</taxon>
        <taxon>Philodinidae</taxon>
        <taxon>Rotaria</taxon>
    </lineage>
</organism>
<dbReference type="InterPro" id="IPR028994">
    <property type="entry name" value="Integrin_alpha_N"/>
</dbReference>
<reference evidence="17" key="1">
    <citation type="submission" date="2021-02" db="EMBL/GenBank/DDBJ databases">
        <authorList>
            <person name="Nowell W R."/>
        </authorList>
    </citation>
    <scope>NUCLEOTIDE SEQUENCE</scope>
</reference>
<evidence type="ECO:0000256" key="7">
    <source>
        <dbReference type="ARBA" id="ARBA00022989"/>
    </source>
</evidence>
<dbReference type="PRINTS" id="PR01185">
    <property type="entry name" value="INTEGRINA"/>
</dbReference>
<dbReference type="InterPro" id="IPR048286">
    <property type="entry name" value="Integrin_alpha_Ig-like_3"/>
</dbReference>
<keyword evidence="11" id="KW-0325">Glycoprotein</keyword>
<evidence type="ECO:0000313" key="17">
    <source>
        <dbReference type="EMBL" id="CAF3923956.1"/>
    </source>
</evidence>
<dbReference type="InterPro" id="IPR048285">
    <property type="entry name" value="Integrin_alpha_Ig-like_2"/>
</dbReference>
<feature type="repeat" description="FG-GAP" evidence="12">
    <location>
        <begin position="29"/>
        <end position="86"/>
    </location>
</feature>
<dbReference type="Pfam" id="PF01839">
    <property type="entry name" value="FG-GAP"/>
    <property type="match status" value="1"/>
</dbReference>
<dbReference type="Gene3D" id="2.60.40.1460">
    <property type="entry name" value="Integrin domains. Chain A, domain 2"/>
    <property type="match status" value="1"/>
</dbReference>
<keyword evidence="3" id="KW-0812">Transmembrane</keyword>
<keyword evidence="9" id="KW-0472">Membrane</keyword>
<evidence type="ECO:0000256" key="3">
    <source>
        <dbReference type="ARBA" id="ARBA00022692"/>
    </source>
</evidence>
<feature type="signal peptide" evidence="13">
    <location>
        <begin position="1"/>
        <end position="19"/>
    </location>
</feature>